<reference evidence="1" key="1">
    <citation type="journal article" date="2019" name="Environ. Microbiol.">
        <title>Fungal ecological strategies reflected in gene transcription - a case study of two litter decomposers.</title>
        <authorList>
            <person name="Barbi F."/>
            <person name="Kohler A."/>
            <person name="Barry K."/>
            <person name="Baskaran P."/>
            <person name="Daum C."/>
            <person name="Fauchery L."/>
            <person name="Ihrmark K."/>
            <person name="Kuo A."/>
            <person name="LaButti K."/>
            <person name="Lipzen A."/>
            <person name="Morin E."/>
            <person name="Grigoriev I.V."/>
            <person name="Henrissat B."/>
            <person name="Lindahl B."/>
            <person name="Martin F."/>
        </authorList>
    </citation>
    <scope>NUCLEOTIDE SEQUENCE</scope>
    <source>
        <strain evidence="1">JB14</strain>
    </source>
</reference>
<organism evidence="1 2">
    <name type="scientific">Gymnopus androsaceus JB14</name>
    <dbReference type="NCBI Taxonomy" id="1447944"/>
    <lineage>
        <taxon>Eukaryota</taxon>
        <taxon>Fungi</taxon>
        <taxon>Dikarya</taxon>
        <taxon>Basidiomycota</taxon>
        <taxon>Agaricomycotina</taxon>
        <taxon>Agaricomycetes</taxon>
        <taxon>Agaricomycetidae</taxon>
        <taxon>Agaricales</taxon>
        <taxon>Marasmiineae</taxon>
        <taxon>Omphalotaceae</taxon>
        <taxon>Gymnopus</taxon>
    </lineage>
</organism>
<accession>A0A6A4GLD4</accession>
<name>A0A6A4GLD4_9AGAR</name>
<gene>
    <name evidence="1" type="ORF">BT96DRAFT_839087</name>
</gene>
<sequence length="129" mass="14612">DRRLPAIIRIEKNAFASEHIALFFKELFHKTEVMGFTGYSMLSTSSEEKQPQGDVKINVICPACPSVYCCLNMFSILANLLQTTVLEARIDPYVHETPELYRRITLPYIAQFSSRADTDGTSHILCVSH</sequence>
<evidence type="ECO:0000313" key="1">
    <source>
        <dbReference type="EMBL" id="KAE9386569.1"/>
    </source>
</evidence>
<dbReference type="GO" id="GO:0016787">
    <property type="term" value="F:hydrolase activity"/>
    <property type="evidence" value="ECO:0007669"/>
    <property type="project" value="InterPro"/>
</dbReference>
<dbReference type="AlphaFoldDB" id="A0A6A4GLD4"/>
<dbReference type="Proteomes" id="UP000799118">
    <property type="component" value="Unassembled WGS sequence"/>
</dbReference>
<protein>
    <submittedName>
        <fullName evidence="1">Uncharacterized protein</fullName>
    </submittedName>
</protein>
<proteinExistence type="predicted"/>
<dbReference type="EMBL" id="ML769867">
    <property type="protein sequence ID" value="KAE9386569.1"/>
    <property type="molecule type" value="Genomic_DNA"/>
</dbReference>
<feature type="non-terminal residue" evidence="1">
    <location>
        <position position="1"/>
    </location>
</feature>
<dbReference type="InterPro" id="IPR011145">
    <property type="entry name" value="Scavenger_mRNA_decap_enz_N"/>
</dbReference>
<keyword evidence="2" id="KW-1185">Reference proteome</keyword>
<dbReference type="OrthoDB" id="10264956at2759"/>
<dbReference type="Gene3D" id="3.30.200.40">
    <property type="entry name" value="Scavenger mRNA decapping enzyme, N-terminal domain"/>
    <property type="match status" value="1"/>
</dbReference>
<dbReference type="GO" id="GO:0000290">
    <property type="term" value="P:deadenylation-dependent decapping of nuclear-transcribed mRNA"/>
    <property type="evidence" value="ECO:0007669"/>
    <property type="project" value="InterPro"/>
</dbReference>
<evidence type="ECO:0000313" key="2">
    <source>
        <dbReference type="Proteomes" id="UP000799118"/>
    </source>
</evidence>